<dbReference type="Proteomes" id="UP001479933">
    <property type="component" value="Chromosome"/>
</dbReference>
<dbReference type="RefSeq" id="WP_066169733.1">
    <property type="nucleotide sequence ID" value="NZ_CP136137.1"/>
</dbReference>
<dbReference type="InterPro" id="IPR009057">
    <property type="entry name" value="Homeodomain-like_sf"/>
</dbReference>
<dbReference type="EMBL" id="CP136137">
    <property type="protein sequence ID" value="WYY08849.1"/>
    <property type="molecule type" value="Genomic_DNA"/>
</dbReference>
<evidence type="ECO:0000256" key="4">
    <source>
        <dbReference type="PROSITE-ProRule" id="PRU00335"/>
    </source>
</evidence>
<dbReference type="InterPro" id="IPR036271">
    <property type="entry name" value="Tet_transcr_reg_TetR-rel_C_sf"/>
</dbReference>
<dbReference type="InterPro" id="IPR049397">
    <property type="entry name" value="EthR_C"/>
</dbReference>
<dbReference type="SUPFAM" id="SSF46689">
    <property type="entry name" value="Homeodomain-like"/>
    <property type="match status" value="1"/>
</dbReference>
<protein>
    <submittedName>
        <fullName evidence="6">TetR/AcrR family transcriptional regulator</fullName>
    </submittedName>
</protein>
<reference evidence="6 7" key="1">
    <citation type="journal article" date="2023" name="Virus Evol.">
        <title>Computational host range prediction-The good, the bad, and the ugly.</title>
        <authorList>
            <person name="Howell A.A."/>
            <person name="Versoza C.J."/>
            <person name="Pfeifer S.P."/>
        </authorList>
    </citation>
    <scope>NUCLEOTIDE SEQUENCE [LARGE SCALE GENOMIC DNA]</scope>
    <source>
        <strain evidence="6 7">1610/1b</strain>
    </source>
</reference>
<dbReference type="PRINTS" id="PR00455">
    <property type="entry name" value="HTHTETR"/>
</dbReference>
<evidence type="ECO:0000256" key="3">
    <source>
        <dbReference type="ARBA" id="ARBA00023163"/>
    </source>
</evidence>
<dbReference type="PANTHER" id="PTHR30055">
    <property type="entry name" value="HTH-TYPE TRANSCRIPTIONAL REGULATOR RUTR"/>
    <property type="match status" value="1"/>
</dbReference>
<dbReference type="PANTHER" id="PTHR30055:SF234">
    <property type="entry name" value="HTH-TYPE TRANSCRIPTIONAL REGULATOR BETI"/>
    <property type="match status" value="1"/>
</dbReference>
<evidence type="ECO:0000256" key="1">
    <source>
        <dbReference type="ARBA" id="ARBA00023015"/>
    </source>
</evidence>
<organism evidence="6 7">
    <name type="scientific">Gordonia hydrophobica</name>
    <dbReference type="NCBI Taxonomy" id="40516"/>
    <lineage>
        <taxon>Bacteria</taxon>
        <taxon>Bacillati</taxon>
        <taxon>Actinomycetota</taxon>
        <taxon>Actinomycetes</taxon>
        <taxon>Mycobacteriales</taxon>
        <taxon>Gordoniaceae</taxon>
        <taxon>Gordonia</taxon>
    </lineage>
</organism>
<proteinExistence type="predicted"/>
<dbReference type="Gene3D" id="1.10.357.10">
    <property type="entry name" value="Tetracycline Repressor, domain 2"/>
    <property type="match status" value="1"/>
</dbReference>
<dbReference type="InterPro" id="IPR050109">
    <property type="entry name" value="HTH-type_TetR-like_transc_reg"/>
</dbReference>
<dbReference type="InterPro" id="IPR001647">
    <property type="entry name" value="HTH_TetR"/>
</dbReference>
<keyword evidence="2 4" id="KW-0238">DNA-binding</keyword>
<dbReference type="SUPFAM" id="SSF48498">
    <property type="entry name" value="Tetracyclin repressor-like, C-terminal domain"/>
    <property type="match status" value="1"/>
</dbReference>
<evidence type="ECO:0000313" key="6">
    <source>
        <dbReference type="EMBL" id="WYY08849.1"/>
    </source>
</evidence>
<accession>A0ABZ2U8V5</accession>
<keyword evidence="7" id="KW-1185">Reference proteome</keyword>
<keyword evidence="3" id="KW-0804">Transcription</keyword>
<feature type="domain" description="HTH tetR-type" evidence="5">
    <location>
        <begin position="27"/>
        <end position="87"/>
    </location>
</feature>
<gene>
    <name evidence="6" type="ORF">RVF87_07275</name>
</gene>
<evidence type="ECO:0000259" key="5">
    <source>
        <dbReference type="PROSITE" id="PS50977"/>
    </source>
</evidence>
<evidence type="ECO:0000256" key="2">
    <source>
        <dbReference type="ARBA" id="ARBA00023125"/>
    </source>
</evidence>
<dbReference type="Gene3D" id="1.10.10.60">
    <property type="entry name" value="Homeodomain-like"/>
    <property type="match status" value="1"/>
</dbReference>
<evidence type="ECO:0000313" key="7">
    <source>
        <dbReference type="Proteomes" id="UP001479933"/>
    </source>
</evidence>
<dbReference type="Pfam" id="PF00440">
    <property type="entry name" value="TetR_N"/>
    <property type="match status" value="1"/>
</dbReference>
<name>A0ABZ2U8V5_9ACTN</name>
<keyword evidence="1" id="KW-0805">Transcription regulation</keyword>
<sequence length="223" mass="24781">MPRDTSIHASAAARTAKSLDELSEKGIRTRARLIVAARVVFERDGFLSSRISDIVKEAGAAYGTFYTYFPSKEAALLAVIEEQQRSVEEAARVALEAAPRTARGAVEASNRAYLEGYARHFRLMESWVEAAAVHQELDDLLEGLIEFNVERTERFLRTLLDRGEIFADIDPSYAAQALNAMIMQYSIRVFRHGPDAVDLDTATRTVTDIWCRGIGLVSEAPRG</sequence>
<dbReference type="PROSITE" id="PS50977">
    <property type="entry name" value="HTH_TETR_2"/>
    <property type="match status" value="1"/>
</dbReference>
<dbReference type="Pfam" id="PF21313">
    <property type="entry name" value="EthR_C"/>
    <property type="match status" value="1"/>
</dbReference>
<feature type="DNA-binding region" description="H-T-H motif" evidence="4">
    <location>
        <begin position="50"/>
        <end position="69"/>
    </location>
</feature>